<feature type="compositionally biased region" description="Basic and acidic residues" evidence="1">
    <location>
        <begin position="1"/>
        <end position="13"/>
    </location>
</feature>
<dbReference type="EMBL" id="JABWRE010000011">
    <property type="protein sequence ID" value="MBC3442223.1"/>
    <property type="molecule type" value="Genomic_DNA"/>
</dbReference>
<reference evidence="2" key="3">
    <citation type="submission" date="2020-07" db="EMBL/GenBank/DDBJ databases">
        <authorList>
            <person name="Lood C."/>
            <person name="Girard L."/>
        </authorList>
    </citation>
    <scope>NUCLEOTIDE SEQUENCE</scope>
    <source>
        <strain evidence="2">SWRI10</strain>
    </source>
</reference>
<evidence type="ECO:0000313" key="3">
    <source>
        <dbReference type="EMBL" id="MBV4535369.1"/>
    </source>
</evidence>
<accession>A0A923JXF4</accession>
<dbReference type="EMBL" id="JAHWXS010000007">
    <property type="protein sequence ID" value="MFK5733505.1"/>
    <property type="molecule type" value="Genomic_DNA"/>
</dbReference>
<keyword evidence="5" id="KW-1185">Reference proteome</keyword>
<gene>
    <name evidence="3" type="ORF">HU737_005170</name>
    <name evidence="2" type="ORF">HU737_16140</name>
    <name evidence="4" type="ORF">KW869_08180</name>
</gene>
<dbReference type="Proteomes" id="UP000599879">
    <property type="component" value="Unassembled WGS sequence"/>
</dbReference>
<dbReference type="EMBL" id="JABWRE020000001">
    <property type="protein sequence ID" value="MBV4535369.1"/>
    <property type="molecule type" value="Genomic_DNA"/>
</dbReference>
<comment type="caution">
    <text evidence="2">The sequence shown here is derived from an EMBL/GenBank/DDBJ whole genome shotgun (WGS) entry which is preliminary data.</text>
</comment>
<reference evidence="4" key="5">
    <citation type="submission" date="2021-07" db="EMBL/GenBank/DDBJ databases">
        <authorList>
            <person name="Wevar Oller A.L."/>
            <person name="Talano M.A."/>
            <person name="Torres Tejerizo G.A."/>
            <person name="Agostini E."/>
        </authorList>
    </citation>
    <scope>NUCLEOTIDE SEQUENCE</scope>
    <source>
        <strain evidence="4">AW4</strain>
    </source>
</reference>
<feature type="region of interest" description="Disordered" evidence="1">
    <location>
        <begin position="1"/>
        <end position="40"/>
    </location>
</feature>
<reference evidence="2" key="2">
    <citation type="journal article" date="2020" name="Microorganisms">
        <title>Reliable Identification of Environmental Pseudomonas Isolates Using the rpoD Gene.</title>
        <authorList>
            <consortium name="The Broad Institute Genome Sequencing Platform"/>
            <person name="Girard L."/>
            <person name="Lood C."/>
            <person name="Rokni-Zadeh H."/>
            <person name="van Noort V."/>
            <person name="Lavigne R."/>
            <person name="De Mot R."/>
        </authorList>
    </citation>
    <scope>NUCLEOTIDE SEQUENCE</scope>
    <source>
        <strain evidence="2">SWRI10</strain>
    </source>
</reference>
<evidence type="ECO:0000313" key="2">
    <source>
        <dbReference type="EMBL" id="MBC3442223.1"/>
    </source>
</evidence>
<evidence type="ECO:0000313" key="4">
    <source>
        <dbReference type="EMBL" id="MFK5733505.1"/>
    </source>
</evidence>
<reference evidence="3" key="4">
    <citation type="submission" date="2021-06" db="EMBL/GenBank/DDBJ databases">
        <title>Updating the genus Pseudomonas: Description of 43 new species and partition of the Pseudomonas putida group.</title>
        <authorList>
            <person name="Girard L."/>
            <person name="Lood C."/>
            <person name="Vandamme P."/>
            <person name="Rokni-Zadeh H."/>
            <person name="Van Noort V."/>
            <person name="Hofte M."/>
            <person name="Lavigne R."/>
            <person name="De Mot R."/>
        </authorList>
    </citation>
    <scope>NUCLEOTIDE SEQUENCE</scope>
    <source>
        <strain evidence="3">SWRI10</strain>
    </source>
</reference>
<dbReference type="RefSeq" id="WP_186555793.1">
    <property type="nucleotide sequence ID" value="NZ_JABWRE020000001.1"/>
</dbReference>
<proteinExistence type="predicted"/>
<sequence length="98" mass="11431">MSDNSNARKDAIDNSRPPQNGPQHSSAHYKGRNMHENTEIRREVKEISYLYRDKKEPRFVVIPAGIAFFHVTESSTGRVKGFRRRHQDACELARHLER</sequence>
<evidence type="ECO:0000256" key="1">
    <source>
        <dbReference type="SAM" id="MobiDB-lite"/>
    </source>
</evidence>
<dbReference type="Proteomes" id="UP001621534">
    <property type="component" value="Unassembled WGS sequence"/>
</dbReference>
<name>A0A923JXF4_9PSED</name>
<reference evidence="4 5" key="1">
    <citation type="journal article" date="2012" name="Plant Soil">
        <title>Screening of plant growth-promoting traits in arsenic-resistant bacteria isolated from the rhizosphere of soybean plants from Argentinean agricultural soil.</title>
        <authorList>
            <person name="Wevar Oller A.L."/>
            <person name="Talano M.A."/>
            <person name="Agostini E."/>
        </authorList>
    </citation>
    <scope>NUCLEOTIDE SEQUENCE [LARGE SCALE GENOMIC DNA]</scope>
    <source>
        <strain evidence="4 5">AW4</strain>
    </source>
</reference>
<feature type="compositionally biased region" description="Polar residues" evidence="1">
    <location>
        <begin position="16"/>
        <end position="26"/>
    </location>
</feature>
<evidence type="ECO:0000313" key="5">
    <source>
        <dbReference type="Proteomes" id="UP001621534"/>
    </source>
</evidence>
<dbReference type="AlphaFoldDB" id="A0A923JXF4"/>
<organism evidence="2">
    <name type="scientific">Pseudomonas urmiensis</name>
    <dbReference type="NCBI Taxonomy" id="2745493"/>
    <lineage>
        <taxon>Bacteria</taxon>
        <taxon>Pseudomonadati</taxon>
        <taxon>Pseudomonadota</taxon>
        <taxon>Gammaproteobacteria</taxon>
        <taxon>Pseudomonadales</taxon>
        <taxon>Pseudomonadaceae</taxon>
        <taxon>Pseudomonas</taxon>
    </lineage>
</organism>
<protein>
    <submittedName>
        <fullName evidence="2">Uncharacterized protein</fullName>
    </submittedName>
</protein>